<keyword evidence="6 11" id="KW-0319">Glycerol metabolism</keyword>
<dbReference type="SUPFAM" id="SSF53067">
    <property type="entry name" value="Actin-like ATPase domain"/>
    <property type="match status" value="2"/>
</dbReference>
<feature type="binding site" evidence="11">
    <location>
        <position position="14"/>
    </location>
    <ligand>
        <name>ADP</name>
        <dbReference type="ChEBI" id="CHEBI:456216"/>
    </ligand>
</feature>
<dbReference type="PROSITE" id="PS00445">
    <property type="entry name" value="FGGY_KINASES_2"/>
    <property type="match status" value="1"/>
</dbReference>
<dbReference type="GO" id="GO:0004370">
    <property type="term" value="F:glycerol kinase activity"/>
    <property type="evidence" value="ECO:0007669"/>
    <property type="project" value="UniProtKB-UniRule"/>
</dbReference>
<dbReference type="STRING" id="1291734.FD02_GL000035"/>
<keyword evidence="3 11" id="KW-0808">Transferase</keyword>
<name>A0A0R1JHR5_9LACO</name>
<keyword evidence="11" id="KW-0597">Phosphoprotein</keyword>
<feature type="binding site" evidence="11">
    <location>
        <position position="311"/>
    </location>
    <ligand>
        <name>ADP</name>
        <dbReference type="ChEBI" id="CHEBI:456216"/>
    </ligand>
</feature>
<dbReference type="InterPro" id="IPR018484">
    <property type="entry name" value="FGGY_N"/>
</dbReference>
<evidence type="ECO:0000256" key="12">
    <source>
        <dbReference type="RuleBase" id="RU003733"/>
    </source>
</evidence>
<dbReference type="RefSeq" id="WP_054722885.1">
    <property type="nucleotide sequence ID" value="NZ_AZDJ01000030.1"/>
</dbReference>
<comment type="caution">
    <text evidence="15">The sequence shown here is derived from an EMBL/GenBank/DDBJ whole genome shotgun (WGS) entry which is preliminary data.</text>
</comment>
<evidence type="ECO:0000256" key="2">
    <source>
        <dbReference type="ARBA" id="ARBA00009156"/>
    </source>
</evidence>
<dbReference type="InterPro" id="IPR000577">
    <property type="entry name" value="Carb_kinase_FGGY"/>
</dbReference>
<dbReference type="NCBIfam" id="TIGR01311">
    <property type="entry name" value="glycerol_kin"/>
    <property type="match status" value="1"/>
</dbReference>
<feature type="domain" description="Carbohydrate kinase FGGY C-terminal" evidence="14">
    <location>
        <begin position="263"/>
        <end position="451"/>
    </location>
</feature>
<organism evidence="15 16">
    <name type="scientific">Lacticaseibacillus nasuensis JCM 17158</name>
    <dbReference type="NCBI Taxonomy" id="1291734"/>
    <lineage>
        <taxon>Bacteria</taxon>
        <taxon>Bacillati</taxon>
        <taxon>Bacillota</taxon>
        <taxon>Bacilli</taxon>
        <taxon>Lactobacillales</taxon>
        <taxon>Lactobacillaceae</taxon>
        <taxon>Lacticaseibacillus</taxon>
    </lineage>
</organism>
<feature type="binding site" evidence="11">
    <location>
        <position position="15"/>
    </location>
    <ligand>
        <name>ATP</name>
        <dbReference type="ChEBI" id="CHEBI:30616"/>
    </ligand>
</feature>
<feature type="binding site" evidence="11">
    <location>
        <position position="246"/>
    </location>
    <ligand>
        <name>glycerol</name>
        <dbReference type="ChEBI" id="CHEBI:17754"/>
    </ligand>
</feature>
<feature type="binding site" evidence="11">
    <location>
        <position position="84"/>
    </location>
    <ligand>
        <name>sn-glycerol 3-phosphate</name>
        <dbReference type="ChEBI" id="CHEBI:57597"/>
    </ligand>
</feature>
<dbReference type="EC" id="2.7.1.30" evidence="11"/>
<dbReference type="InterPro" id="IPR018485">
    <property type="entry name" value="FGGY_C"/>
</dbReference>
<dbReference type="FunFam" id="3.30.420.40:FF:000008">
    <property type="entry name" value="Glycerol kinase"/>
    <property type="match status" value="1"/>
</dbReference>
<dbReference type="Proteomes" id="UP000051804">
    <property type="component" value="Unassembled WGS sequence"/>
</dbReference>
<feature type="binding site" evidence="11">
    <location>
        <position position="247"/>
    </location>
    <ligand>
        <name>glycerol</name>
        <dbReference type="ChEBI" id="CHEBI:17754"/>
    </ligand>
</feature>
<evidence type="ECO:0000256" key="9">
    <source>
        <dbReference type="ARBA" id="ARBA00054633"/>
    </source>
</evidence>
<dbReference type="HAMAP" id="MF_00186">
    <property type="entry name" value="Glycerol_kin"/>
    <property type="match status" value="1"/>
</dbReference>
<evidence type="ECO:0000256" key="11">
    <source>
        <dbReference type="HAMAP-Rule" id="MF_00186"/>
    </source>
</evidence>
<dbReference type="Pfam" id="PF02782">
    <property type="entry name" value="FGGY_C"/>
    <property type="match status" value="1"/>
</dbReference>
<dbReference type="InterPro" id="IPR018483">
    <property type="entry name" value="Carb_kinase_FGGY_CS"/>
</dbReference>
<proteinExistence type="inferred from homology"/>
<dbReference type="GO" id="GO:0005524">
    <property type="term" value="F:ATP binding"/>
    <property type="evidence" value="ECO:0007669"/>
    <property type="project" value="UniProtKB-UniRule"/>
</dbReference>
<feature type="binding site" evidence="11">
    <location>
        <position position="268"/>
    </location>
    <ligand>
        <name>ATP</name>
        <dbReference type="ChEBI" id="CHEBI:30616"/>
    </ligand>
</feature>
<comment type="PTM">
    <text evidence="11">The phosphoenolpyruvate-dependent sugar phosphotransferase system (PTS), including enzyme I, and histidine-containing protein (HPr) are required for the phosphorylation, which leads to the activation of the enzyme.</text>
</comment>
<feature type="binding site" evidence="11">
    <location>
        <position position="85"/>
    </location>
    <ligand>
        <name>sn-glycerol 3-phosphate</name>
        <dbReference type="ChEBI" id="CHEBI:57597"/>
    </ligand>
</feature>
<evidence type="ECO:0000256" key="10">
    <source>
        <dbReference type="ARBA" id="ARBA00063665"/>
    </source>
</evidence>
<feature type="binding site" evidence="11">
    <location>
        <position position="315"/>
    </location>
    <ligand>
        <name>ATP</name>
        <dbReference type="ChEBI" id="CHEBI:30616"/>
    </ligand>
</feature>
<feature type="binding site" evidence="11">
    <location>
        <position position="18"/>
    </location>
    <ligand>
        <name>ADP</name>
        <dbReference type="ChEBI" id="CHEBI:456216"/>
    </ligand>
</feature>
<dbReference type="GO" id="GO:0006072">
    <property type="term" value="P:glycerol-3-phosphate metabolic process"/>
    <property type="evidence" value="ECO:0007669"/>
    <property type="project" value="InterPro"/>
</dbReference>
<dbReference type="UniPathway" id="UPA00618">
    <property type="reaction ID" value="UER00672"/>
</dbReference>
<keyword evidence="5 11" id="KW-0418">Kinase</keyword>
<feature type="binding site" evidence="11">
    <location>
        <position position="85"/>
    </location>
    <ligand>
        <name>glycerol</name>
        <dbReference type="ChEBI" id="CHEBI:17754"/>
    </ligand>
</feature>
<feature type="domain" description="Carbohydrate kinase FGGY N-terminal" evidence="13">
    <location>
        <begin position="6"/>
        <end position="253"/>
    </location>
</feature>
<evidence type="ECO:0000256" key="6">
    <source>
        <dbReference type="ARBA" id="ARBA00022798"/>
    </source>
</evidence>
<evidence type="ECO:0000313" key="16">
    <source>
        <dbReference type="Proteomes" id="UP000051804"/>
    </source>
</evidence>
<evidence type="ECO:0000256" key="4">
    <source>
        <dbReference type="ARBA" id="ARBA00022741"/>
    </source>
</evidence>
<dbReference type="InterPro" id="IPR005999">
    <property type="entry name" value="Glycerol_kin"/>
</dbReference>
<dbReference type="PANTHER" id="PTHR10196:SF69">
    <property type="entry name" value="GLYCEROL KINASE"/>
    <property type="match status" value="1"/>
</dbReference>
<evidence type="ECO:0000256" key="3">
    <source>
        <dbReference type="ARBA" id="ARBA00022679"/>
    </source>
</evidence>
<comment type="subunit">
    <text evidence="10 11">Homotetramer and homodimer (in equilibrium).</text>
</comment>
<evidence type="ECO:0000256" key="8">
    <source>
        <dbReference type="ARBA" id="ARBA00052101"/>
    </source>
</evidence>
<feature type="binding site" evidence="11">
    <location>
        <position position="268"/>
    </location>
    <ligand>
        <name>ADP</name>
        <dbReference type="ChEBI" id="CHEBI:456216"/>
    </ligand>
</feature>
<comment type="similarity">
    <text evidence="2 11 12">Belongs to the FGGY kinase family.</text>
</comment>
<feature type="binding site" evidence="11">
    <location>
        <position position="246"/>
    </location>
    <ligand>
        <name>sn-glycerol 3-phosphate</name>
        <dbReference type="ChEBI" id="CHEBI:57597"/>
    </ligand>
</feature>
<comment type="pathway">
    <text evidence="1 11">Polyol metabolism; glycerol degradation via glycerol kinase pathway; sn-glycerol 3-phosphate from glycerol: step 1/1.</text>
</comment>
<dbReference type="PATRIC" id="fig|1291734.4.peg.38"/>
<evidence type="ECO:0000256" key="7">
    <source>
        <dbReference type="ARBA" id="ARBA00022840"/>
    </source>
</evidence>
<feature type="binding site" evidence="11">
    <location>
        <position position="412"/>
    </location>
    <ligand>
        <name>ADP</name>
        <dbReference type="ChEBI" id="CHEBI:456216"/>
    </ligand>
</feature>
<dbReference type="Pfam" id="PF00370">
    <property type="entry name" value="FGGY_N"/>
    <property type="match status" value="1"/>
</dbReference>
<protein>
    <recommendedName>
        <fullName evidence="11">Glycerol kinase</fullName>
        <ecNumber evidence="11">2.7.1.30</ecNumber>
    </recommendedName>
    <alternativeName>
        <fullName evidence="11">ATP:glycerol 3-phosphotransferase</fullName>
    </alternativeName>
    <alternativeName>
        <fullName evidence="11">Glycerokinase</fullName>
        <shortName evidence="11">GK</shortName>
    </alternativeName>
</protein>
<evidence type="ECO:0000256" key="1">
    <source>
        <dbReference type="ARBA" id="ARBA00005190"/>
    </source>
</evidence>
<sequence>MAEQQYLLAIDEGTTSTRALIIDHDGQMVADSQREFPQYFPQPGWVEHNANEIWNAVLSTIATAFINSGIQPKQIVGVGITNQRETTVVWDKATGLPIYNAIVWQSRQTNAIAESLKQAGYSDLIHEHTGLLIDAYFSATKIRWILDHVPGAQARAEKGELMFGTIDTWISWKLSGGAIHVTDYTNASRTMLFNIHTLQWDDEILKILNIPKAMLPEVHSNSEIYGQTASYHFYGSSVPIAGMAGDQQSALFGQLALEPGMVKNTYGTGSFIVMNTGEKPTMSANNLLTTIGYGIDGKVNYALEGSVFVAGSAIQWLRDAMELVQHAPDSEQAALNSTSQDEVYVVPAFTGLGAPYWDADARGAVFGLTRGTTRNDFIKATLQSLAYQSRDVVDTMYKDTGIKIPALRVDGGAANNDYLMQFQADLIGTPVERAANLETTAMGAAFLAGLAVGFWSSTDELQHLAKIGKRFEPNMPAARRAKLYNGWQQAVQATMAFKPQLDSEEDPS</sequence>
<feature type="binding site" evidence="11">
    <location>
        <position position="84"/>
    </location>
    <ligand>
        <name>glycerol</name>
        <dbReference type="ChEBI" id="CHEBI:17754"/>
    </ligand>
</feature>
<comment type="activity regulation">
    <text evidence="11">Activated by phosphorylation and inhibited by fructose 1,6-bisphosphate (FBP).</text>
</comment>
<dbReference type="PROSITE" id="PS00933">
    <property type="entry name" value="FGGY_KINASES_1"/>
    <property type="match status" value="1"/>
</dbReference>
<keyword evidence="7 11" id="KW-0067">ATP-binding</keyword>
<dbReference type="OrthoDB" id="9805576at2"/>
<keyword evidence="16" id="KW-1185">Reference proteome</keyword>
<feature type="binding site" evidence="11">
    <location>
        <position position="412"/>
    </location>
    <ligand>
        <name>ATP</name>
        <dbReference type="ChEBI" id="CHEBI:30616"/>
    </ligand>
</feature>
<evidence type="ECO:0000259" key="14">
    <source>
        <dbReference type="Pfam" id="PF02782"/>
    </source>
</evidence>
<evidence type="ECO:0000256" key="5">
    <source>
        <dbReference type="ARBA" id="ARBA00022777"/>
    </source>
</evidence>
<keyword evidence="4 11" id="KW-0547">Nucleotide-binding</keyword>
<feature type="binding site" evidence="11">
    <location>
        <position position="136"/>
    </location>
    <ligand>
        <name>glycerol</name>
        <dbReference type="ChEBI" id="CHEBI:17754"/>
    </ligand>
</feature>
<dbReference type="InterPro" id="IPR043129">
    <property type="entry name" value="ATPase_NBD"/>
</dbReference>
<dbReference type="GO" id="GO:0019563">
    <property type="term" value="P:glycerol catabolic process"/>
    <property type="evidence" value="ECO:0007669"/>
    <property type="project" value="UniProtKB-UniRule"/>
</dbReference>
<dbReference type="GO" id="GO:0005829">
    <property type="term" value="C:cytosol"/>
    <property type="evidence" value="ECO:0007669"/>
    <property type="project" value="TreeGrafter"/>
</dbReference>
<feature type="binding site" evidence="11">
    <location>
        <position position="136"/>
    </location>
    <ligand>
        <name>sn-glycerol 3-phosphate</name>
        <dbReference type="ChEBI" id="CHEBI:57597"/>
    </ligand>
</feature>
<dbReference type="PANTHER" id="PTHR10196">
    <property type="entry name" value="SUGAR KINASE"/>
    <property type="match status" value="1"/>
</dbReference>
<comment type="catalytic activity">
    <reaction evidence="8 11">
        <text>glycerol + ATP = sn-glycerol 3-phosphate + ADP + H(+)</text>
        <dbReference type="Rhea" id="RHEA:21644"/>
        <dbReference type="ChEBI" id="CHEBI:15378"/>
        <dbReference type="ChEBI" id="CHEBI:17754"/>
        <dbReference type="ChEBI" id="CHEBI:30616"/>
        <dbReference type="ChEBI" id="CHEBI:57597"/>
        <dbReference type="ChEBI" id="CHEBI:456216"/>
        <dbReference type="EC" id="2.7.1.30"/>
    </reaction>
</comment>
<dbReference type="PIRSF" id="PIRSF000538">
    <property type="entry name" value="GlpK"/>
    <property type="match status" value="1"/>
</dbReference>
<dbReference type="AlphaFoldDB" id="A0A0R1JHR5"/>
<feature type="binding site" evidence="11">
    <location>
        <position position="16"/>
    </location>
    <ligand>
        <name>ATP</name>
        <dbReference type="ChEBI" id="CHEBI:30616"/>
    </ligand>
</feature>
<feature type="binding site" evidence="11">
    <location>
        <position position="14"/>
    </location>
    <ligand>
        <name>ATP</name>
        <dbReference type="ChEBI" id="CHEBI:30616"/>
    </ligand>
</feature>
<evidence type="ECO:0000259" key="13">
    <source>
        <dbReference type="Pfam" id="PF00370"/>
    </source>
</evidence>
<accession>A0A0R1JHR5</accession>
<gene>
    <name evidence="11" type="primary">glpK</name>
    <name evidence="15" type="ORF">FD02_GL000035</name>
</gene>
<feature type="binding site" evidence="11">
    <location>
        <position position="416"/>
    </location>
    <ligand>
        <name>ADP</name>
        <dbReference type="ChEBI" id="CHEBI:456216"/>
    </ligand>
</feature>
<comment type="function">
    <text evidence="9 11">Key enzyme in the regulation of glycerol uptake and metabolism. Catalyzes the phosphorylation of glycerol to yield sn-glycerol 3-phosphate.</text>
</comment>
<dbReference type="EMBL" id="AZDJ01000030">
    <property type="protein sequence ID" value="KRK70854.1"/>
    <property type="molecule type" value="Genomic_DNA"/>
</dbReference>
<evidence type="ECO:0000313" key="15">
    <source>
        <dbReference type="EMBL" id="KRK70854.1"/>
    </source>
</evidence>
<feature type="modified residue" description="Phosphohistidine; by HPr" evidence="11">
    <location>
        <position position="232"/>
    </location>
</feature>
<reference evidence="15 16" key="1">
    <citation type="journal article" date="2015" name="Genome Announc.">
        <title>Expanding the biotechnology potential of lactobacilli through comparative genomics of 213 strains and associated genera.</title>
        <authorList>
            <person name="Sun Z."/>
            <person name="Harris H.M."/>
            <person name="McCann A."/>
            <person name="Guo C."/>
            <person name="Argimon S."/>
            <person name="Zhang W."/>
            <person name="Yang X."/>
            <person name="Jeffery I.B."/>
            <person name="Cooney J.C."/>
            <person name="Kagawa T.F."/>
            <person name="Liu W."/>
            <person name="Song Y."/>
            <person name="Salvetti E."/>
            <person name="Wrobel A."/>
            <person name="Rasinkangas P."/>
            <person name="Parkhill J."/>
            <person name="Rea M.C."/>
            <person name="O'Sullivan O."/>
            <person name="Ritari J."/>
            <person name="Douillard F.P."/>
            <person name="Paul Ross R."/>
            <person name="Yang R."/>
            <person name="Briner A.E."/>
            <person name="Felis G.E."/>
            <person name="de Vos W.M."/>
            <person name="Barrangou R."/>
            <person name="Klaenhammer T.R."/>
            <person name="Caufield P.W."/>
            <person name="Cui Y."/>
            <person name="Zhang H."/>
            <person name="O'Toole P.W."/>
        </authorList>
    </citation>
    <scope>NUCLEOTIDE SEQUENCE [LARGE SCALE GENOMIC DNA]</scope>
    <source>
        <strain evidence="15 16">JCM 17158</strain>
    </source>
</reference>
<dbReference type="NCBIfam" id="NF000756">
    <property type="entry name" value="PRK00047.1"/>
    <property type="match status" value="1"/>
</dbReference>
<dbReference type="CDD" id="cd07786">
    <property type="entry name" value="FGGY_EcGK_like"/>
    <property type="match status" value="1"/>
</dbReference>
<feature type="binding site" evidence="11">
    <location>
        <position position="14"/>
    </location>
    <ligand>
        <name>sn-glycerol 3-phosphate</name>
        <dbReference type="ChEBI" id="CHEBI:57597"/>
    </ligand>
</feature>
<feature type="binding site" evidence="11">
    <location>
        <position position="311"/>
    </location>
    <ligand>
        <name>ATP</name>
        <dbReference type="ChEBI" id="CHEBI:30616"/>
    </ligand>
</feature>
<dbReference type="Gene3D" id="3.30.420.40">
    <property type="match status" value="2"/>
</dbReference>
<dbReference type="FunFam" id="3.30.420.40:FF:000007">
    <property type="entry name" value="Glycerol kinase"/>
    <property type="match status" value="1"/>
</dbReference>